<sequence length="372" mass="38675">MRSALVFGALAALAAASPVPQEIDYDSVNAAGLPPTATIPVVGATAQVVTYDAAAAASSVAAEVTQDPASARKRDLGKRDGSCAVQPTGIPSLVPSPDTASAFLAADVFAAAATSASTPSGYTNTFTNLKASNNAYGYMGYTTLQSYNPTLCSQKCDKINGCAAFNIYFERDPSLDPNSINCPDPKSVTNIKCVFWGGPVTAANANNAGQWRDSFRVVIAGSNGYVNNTIEPAQGYSQPNYLGNAAINAPNDCTGANTYMGFKLFQDGPFDANLCATACSAQSAYNLAHPPAAPAVPQTCQFFNTYLLLKNGASVGQYCSMYSESWANSYATNKGSYQTNSAGATDHYTITYSYSFSNSTDPGVPAGPCVKV</sequence>
<comment type="caution">
    <text evidence="2">The sequence shown here is derived from an EMBL/GenBank/DDBJ whole genome shotgun (WGS) entry which is preliminary data.</text>
</comment>
<evidence type="ECO:0000313" key="3">
    <source>
        <dbReference type="Proteomes" id="UP000308768"/>
    </source>
</evidence>
<dbReference type="Proteomes" id="UP000308768">
    <property type="component" value="Unassembled WGS sequence"/>
</dbReference>
<dbReference type="PANTHER" id="PTHR36578:SF2">
    <property type="entry name" value="PA14 DOMAIN-CONTAINING PROTEIN"/>
    <property type="match status" value="1"/>
</dbReference>
<dbReference type="STRING" id="331657.A0A4U0XKW2"/>
<proteinExistence type="predicted"/>
<keyword evidence="3" id="KW-1185">Reference proteome</keyword>
<name>A0A4U0XKW2_9PEZI</name>
<dbReference type="PANTHER" id="PTHR36578">
    <property type="entry name" value="CHROMOSOME 15, WHOLE GENOME SHOTGUN SEQUENCE"/>
    <property type="match status" value="1"/>
</dbReference>
<organism evidence="2 3">
    <name type="scientific">Cryomyces minteri</name>
    <dbReference type="NCBI Taxonomy" id="331657"/>
    <lineage>
        <taxon>Eukaryota</taxon>
        <taxon>Fungi</taxon>
        <taxon>Dikarya</taxon>
        <taxon>Ascomycota</taxon>
        <taxon>Pezizomycotina</taxon>
        <taxon>Dothideomycetes</taxon>
        <taxon>Dothideomycetes incertae sedis</taxon>
        <taxon>Cryomyces</taxon>
    </lineage>
</organism>
<accession>A0A4U0XKW2</accession>
<feature type="signal peptide" evidence="1">
    <location>
        <begin position="1"/>
        <end position="16"/>
    </location>
</feature>
<evidence type="ECO:0000313" key="2">
    <source>
        <dbReference type="EMBL" id="TKA77882.1"/>
    </source>
</evidence>
<evidence type="ECO:0008006" key="4">
    <source>
        <dbReference type="Google" id="ProtNLM"/>
    </source>
</evidence>
<keyword evidence="1" id="KW-0732">Signal</keyword>
<reference evidence="2 3" key="1">
    <citation type="submission" date="2017-03" db="EMBL/GenBank/DDBJ databases">
        <title>Genomes of endolithic fungi from Antarctica.</title>
        <authorList>
            <person name="Coleine C."/>
            <person name="Masonjones S."/>
            <person name="Stajich J.E."/>
        </authorList>
    </citation>
    <scope>NUCLEOTIDE SEQUENCE [LARGE SCALE GENOMIC DNA]</scope>
    <source>
        <strain evidence="2 3">CCFEE 5187</strain>
    </source>
</reference>
<protein>
    <recommendedName>
        <fullName evidence="4">Apple domain-containing protein</fullName>
    </recommendedName>
</protein>
<dbReference type="AlphaFoldDB" id="A0A4U0XKW2"/>
<feature type="chain" id="PRO_5020279131" description="Apple domain-containing protein" evidence="1">
    <location>
        <begin position="17"/>
        <end position="372"/>
    </location>
</feature>
<evidence type="ECO:0000256" key="1">
    <source>
        <dbReference type="SAM" id="SignalP"/>
    </source>
</evidence>
<dbReference type="OrthoDB" id="271448at2759"/>
<dbReference type="EMBL" id="NAJN01000167">
    <property type="protein sequence ID" value="TKA77882.1"/>
    <property type="molecule type" value="Genomic_DNA"/>
</dbReference>
<gene>
    <name evidence="2" type="ORF">B0A49_01678</name>
</gene>